<proteinExistence type="predicted"/>
<reference evidence="1 2" key="1">
    <citation type="submission" date="2016-03" db="EMBL/GenBank/DDBJ databases">
        <title>Comparative genomics of the ectomycorrhizal sister species Rhizopogon vinicolor and Rhizopogon vesiculosus (Basidiomycota: Boletales) reveals a divergence of the mating type B locus.</title>
        <authorList>
            <person name="Mujic A.B."/>
            <person name="Kuo A."/>
            <person name="Tritt A."/>
            <person name="Lipzen A."/>
            <person name="Chen C."/>
            <person name="Johnson J."/>
            <person name="Sharma A."/>
            <person name="Barry K."/>
            <person name="Grigoriev I.V."/>
            <person name="Spatafora J.W."/>
        </authorList>
    </citation>
    <scope>NUCLEOTIDE SEQUENCE [LARGE SCALE GENOMIC DNA]</scope>
    <source>
        <strain evidence="1 2">AM-OR11-056</strain>
    </source>
</reference>
<comment type="caution">
    <text evidence="1">The sequence shown here is derived from an EMBL/GenBank/DDBJ whole genome shotgun (WGS) entry which is preliminary data.</text>
</comment>
<dbReference type="EMBL" id="LVVM01000910">
    <property type="protein sequence ID" value="OJA19727.1"/>
    <property type="molecule type" value="Genomic_DNA"/>
</dbReference>
<dbReference type="AlphaFoldDB" id="A0A1J8QGE6"/>
<accession>A0A1J8QGE6</accession>
<dbReference type="OrthoDB" id="2535105at2759"/>
<organism evidence="1 2">
    <name type="scientific">Rhizopogon vesiculosus</name>
    <dbReference type="NCBI Taxonomy" id="180088"/>
    <lineage>
        <taxon>Eukaryota</taxon>
        <taxon>Fungi</taxon>
        <taxon>Dikarya</taxon>
        <taxon>Basidiomycota</taxon>
        <taxon>Agaricomycotina</taxon>
        <taxon>Agaricomycetes</taxon>
        <taxon>Agaricomycetidae</taxon>
        <taxon>Boletales</taxon>
        <taxon>Suillineae</taxon>
        <taxon>Rhizopogonaceae</taxon>
        <taxon>Rhizopogon</taxon>
    </lineage>
</organism>
<evidence type="ECO:0000313" key="1">
    <source>
        <dbReference type="EMBL" id="OJA19727.1"/>
    </source>
</evidence>
<keyword evidence="2" id="KW-1185">Reference proteome</keyword>
<dbReference type="Proteomes" id="UP000183567">
    <property type="component" value="Unassembled WGS sequence"/>
</dbReference>
<sequence>MFTVWIVHFLYAYRIWIGICSSINQFTTAYLENIVSTGRSRVLPITVGIVVTLALG</sequence>
<name>A0A1J8QGE6_9AGAM</name>
<gene>
    <name evidence="1" type="ORF">AZE42_01509</name>
</gene>
<protein>
    <submittedName>
        <fullName evidence="1">Uncharacterized protein</fullName>
    </submittedName>
</protein>
<evidence type="ECO:0000313" key="2">
    <source>
        <dbReference type="Proteomes" id="UP000183567"/>
    </source>
</evidence>